<dbReference type="Proteomes" id="UP000515808">
    <property type="component" value="Chromosome"/>
</dbReference>
<name>A0A7G9LE44_9FLAO</name>
<keyword evidence="2" id="KW-1185">Reference proteome</keyword>
<sequence>MKTGVILLFSDNEKDIGENQFQKLSQNSAITYCFINNASKDKTLETLINIKNKTQKNISILDIRKKKGLLASVKAGVRYLTSKQDLNSIIYFEFKKYNEFLKLESKFKIPTSNNLFKKIYERSILNNVFSLEQIINHN</sequence>
<dbReference type="RefSeq" id="WP_187483766.1">
    <property type="nucleotide sequence ID" value="NZ_CP060695.1"/>
</dbReference>
<dbReference type="KEGG" id="ppec:H9W90_07225"/>
<gene>
    <name evidence="1" type="ORF">H9W90_07225</name>
</gene>
<dbReference type="AlphaFoldDB" id="A0A7G9LE44"/>
<organism evidence="1 2">
    <name type="scientific">Polaribacter pectinis</name>
    <dbReference type="NCBI Taxonomy" id="2738844"/>
    <lineage>
        <taxon>Bacteria</taxon>
        <taxon>Pseudomonadati</taxon>
        <taxon>Bacteroidota</taxon>
        <taxon>Flavobacteriia</taxon>
        <taxon>Flavobacteriales</taxon>
        <taxon>Flavobacteriaceae</taxon>
    </lineage>
</organism>
<dbReference type="EMBL" id="CP060695">
    <property type="protein sequence ID" value="QNM86893.1"/>
    <property type="molecule type" value="Genomic_DNA"/>
</dbReference>
<evidence type="ECO:0000313" key="1">
    <source>
        <dbReference type="EMBL" id="QNM86893.1"/>
    </source>
</evidence>
<protein>
    <recommendedName>
        <fullName evidence="3">Glycosyltransferase 2-like domain-containing protein</fullName>
    </recommendedName>
</protein>
<proteinExistence type="predicted"/>
<evidence type="ECO:0000313" key="2">
    <source>
        <dbReference type="Proteomes" id="UP000515808"/>
    </source>
</evidence>
<reference evidence="1 2" key="1">
    <citation type="submission" date="2020-08" db="EMBL/GenBank/DDBJ databases">
        <title>Polaribacter sp. L12M9 isolated from gut of the Korean scallop.</title>
        <authorList>
            <person name="Jeong Y.S."/>
        </authorList>
    </citation>
    <scope>NUCLEOTIDE SEQUENCE [LARGE SCALE GENOMIC DNA]</scope>
    <source>
        <strain evidence="1 2">L12M9</strain>
    </source>
</reference>
<accession>A0A7G9LE44</accession>
<evidence type="ECO:0008006" key="3">
    <source>
        <dbReference type="Google" id="ProtNLM"/>
    </source>
</evidence>